<feature type="domain" description="CCHC-type" evidence="3">
    <location>
        <begin position="25"/>
        <end position="40"/>
    </location>
</feature>
<keyword evidence="1" id="KW-0862">Zinc</keyword>
<dbReference type="EMBL" id="DS022313">
    <property type="protein sequence ID" value="OAJ44617.1"/>
    <property type="molecule type" value="Genomic_DNA"/>
</dbReference>
<dbReference type="SUPFAM" id="SSF57756">
    <property type="entry name" value="Retrovirus zinc finger-like domains"/>
    <property type="match status" value="1"/>
</dbReference>
<dbReference type="AlphaFoldDB" id="A0A177WX10"/>
<dbReference type="PROSITE" id="PS50158">
    <property type="entry name" value="ZF_CCHC"/>
    <property type="match status" value="1"/>
</dbReference>
<dbReference type="GO" id="GO:0008270">
    <property type="term" value="F:zinc ion binding"/>
    <property type="evidence" value="ECO:0007669"/>
    <property type="project" value="UniProtKB-KW"/>
</dbReference>
<protein>
    <recommendedName>
        <fullName evidence="3">CCHC-type domain-containing protein</fullName>
    </recommendedName>
</protein>
<dbReference type="InterPro" id="IPR036875">
    <property type="entry name" value="Znf_CCHC_sf"/>
</dbReference>
<dbReference type="Gene3D" id="4.10.60.10">
    <property type="entry name" value="Zinc finger, CCHC-type"/>
    <property type="match status" value="1"/>
</dbReference>
<feature type="region of interest" description="Disordered" evidence="2">
    <location>
        <begin position="71"/>
        <end position="98"/>
    </location>
</feature>
<accession>A0A177WX10</accession>
<evidence type="ECO:0000313" key="5">
    <source>
        <dbReference type="Proteomes" id="UP000077115"/>
    </source>
</evidence>
<reference evidence="4 5" key="1">
    <citation type="submission" date="2006-10" db="EMBL/GenBank/DDBJ databases">
        <title>The Genome Sequence of Batrachochytrium dendrobatidis JEL423.</title>
        <authorList>
            <consortium name="The Broad Institute Genome Sequencing Platform"/>
            <person name="Birren B."/>
            <person name="Lander E."/>
            <person name="Galagan J."/>
            <person name="Cuomo C."/>
            <person name="Devon K."/>
            <person name="Jaffe D."/>
            <person name="Butler J."/>
            <person name="Alvarez P."/>
            <person name="Gnerre S."/>
            <person name="Grabherr M."/>
            <person name="Kleber M."/>
            <person name="Mauceli E."/>
            <person name="Brockman W."/>
            <person name="Young S."/>
            <person name="LaButti K."/>
            <person name="Sykes S."/>
            <person name="DeCaprio D."/>
            <person name="Crawford M."/>
            <person name="Koehrsen M."/>
            <person name="Engels R."/>
            <person name="Montgomery P."/>
            <person name="Pearson M."/>
            <person name="Howarth C."/>
            <person name="Larson L."/>
            <person name="White J."/>
            <person name="O'Leary S."/>
            <person name="Kodira C."/>
            <person name="Zeng Q."/>
            <person name="Yandava C."/>
            <person name="Alvarado L."/>
            <person name="Longcore J."/>
            <person name="James T."/>
        </authorList>
    </citation>
    <scope>NUCLEOTIDE SEQUENCE [LARGE SCALE GENOMIC DNA]</scope>
    <source>
        <strain evidence="4 5">JEL423</strain>
    </source>
</reference>
<name>A0A177WX10_BATDL</name>
<keyword evidence="1" id="KW-0863">Zinc-finger</keyword>
<feature type="compositionally biased region" description="Polar residues" evidence="2">
    <location>
        <begin position="74"/>
        <end position="88"/>
    </location>
</feature>
<evidence type="ECO:0000256" key="2">
    <source>
        <dbReference type="SAM" id="MobiDB-lite"/>
    </source>
</evidence>
<dbReference type="GO" id="GO:0003676">
    <property type="term" value="F:nucleic acid binding"/>
    <property type="evidence" value="ECO:0007669"/>
    <property type="project" value="InterPro"/>
</dbReference>
<dbReference type="VEuPathDB" id="FungiDB:BDEG_27821"/>
<dbReference type="Proteomes" id="UP000077115">
    <property type="component" value="Unassembled WGS sequence"/>
</dbReference>
<reference evidence="4 5" key="2">
    <citation type="submission" date="2016-05" db="EMBL/GenBank/DDBJ databases">
        <title>Lineage-specific infection strategies underlie the spectrum of fungal disease in amphibians.</title>
        <authorList>
            <person name="Cuomo C.A."/>
            <person name="Farrer R.A."/>
            <person name="James T."/>
            <person name="Longcore J."/>
            <person name="Birren B."/>
        </authorList>
    </citation>
    <scope>NUCLEOTIDE SEQUENCE [LARGE SCALE GENOMIC DNA]</scope>
    <source>
        <strain evidence="4 5">JEL423</strain>
    </source>
</reference>
<dbReference type="SMART" id="SM00343">
    <property type="entry name" value="ZnF_C2HC"/>
    <property type="match status" value="1"/>
</dbReference>
<dbReference type="Pfam" id="PF00098">
    <property type="entry name" value="zf-CCHC"/>
    <property type="match status" value="1"/>
</dbReference>
<organism evidence="4 5">
    <name type="scientific">Batrachochytrium dendrobatidis (strain JEL423)</name>
    <dbReference type="NCBI Taxonomy" id="403673"/>
    <lineage>
        <taxon>Eukaryota</taxon>
        <taxon>Fungi</taxon>
        <taxon>Fungi incertae sedis</taxon>
        <taxon>Chytridiomycota</taxon>
        <taxon>Chytridiomycota incertae sedis</taxon>
        <taxon>Chytridiomycetes</taxon>
        <taxon>Rhizophydiales</taxon>
        <taxon>Rhizophydiales incertae sedis</taxon>
        <taxon>Batrachochytrium</taxon>
    </lineage>
</organism>
<evidence type="ECO:0000313" key="4">
    <source>
        <dbReference type="EMBL" id="OAJ44617.1"/>
    </source>
</evidence>
<keyword evidence="1" id="KW-0479">Metal-binding</keyword>
<proteinExistence type="predicted"/>
<sequence length="138" mass="15165">MQIDAVVRGPLSTQERKRQRQLGLCLYCGQPGHRAHDCPSRSPNRRTTPVMGEAVDVARGMLDKDVDVVVPSGETGSFTQTPSTSPLYSHQPAKPTHHAKSVQFFPVIPRFLVNDSCFELPTSDLPRIQATTTASKPK</sequence>
<dbReference type="InterPro" id="IPR001878">
    <property type="entry name" value="Znf_CCHC"/>
</dbReference>
<gene>
    <name evidence="4" type="ORF">BDEG_27821</name>
</gene>
<evidence type="ECO:0000259" key="3">
    <source>
        <dbReference type="PROSITE" id="PS50158"/>
    </source>
</evidence>
<evidence type="ECO:0000256" key="1">
    <source>
        <dbReference type="PROSITE-ProRule" id="PRU00047"/>
    </source>
</evidence>